<dbReference type="Proteomes" id="UP000007266">
    <property type="component" value="Linkage group 8"/>
</dbReference>
<accession>A0A139WCV5</accession>
<sequence length="39" mass="4304">MFVWSVSRAAVGGFPVARALKCDYPKVNDVVYKEICGKV</sequence>
<dbReference type="AlphaFoldDB" id="A0A139WCV5"/>
<evidence type="ECO:0000313" key="2">
    <source>
        <dbReference type="Proteomes" id="UP000007266"/>
    </source>
</evidence>
<dbReference type="InParanoid" id="A0A139WCV5"/>
<name>A0A139WCV5_TRICA</name>
<organism evidence="1 2">
    <name type="scientific">Tribolium castaneum</name>
    <name type="common">Red flour beetle</name>
    <dbReference type="NCBI Taxonomy" id="7070"/>
    <lineage>
        <taxon>Eukaryota</taxon>
        <taxon>Metazoa</taxon>
        <taxon>Ecdysozoa</taxon>
        <taxon>Arthropoda</taxon>
        <taxon>Hexapoda</taxon>
        <taxon>Insecta</taxon>
        <taxon>Pterygota</taxon>
        <taxon>Neoptera</taxon>
        <taxon>Endopterygota</taxon>
        <taxon>Coleoptera</taxon>
        <taxon>Polyphaga</taxon>
        <taxon>Cucujiformia</taxon>
        <taxon>Tenebrionidae</taxon>
        <taxon>Tenebrionidae incertae sedis</taxon>
        <taxon>Tribolium</taxon>
    </lineage>
</organism>
<reference evidence="1 2" key="2">
    <citation type="journal article" date="2010" name="Nucleic Acids Res.">
        <title>BeetleBase in 2010: revisions to provide comprehensive genomic information for Tribolium castaneum.</title>
        <authorList>
            <person name="Kim H.S."/>
            <person name="Murphy T."/>
            <person name="Xia J."/>
            <person name="Caragea D."/>
            <person name="Park Y."/>
            <person name="Beeman R.W."/>
            <person name="Lorenzen M.D."/>
            <person name="Butcher S."/>
            <person name="Manak J.R."/>
            <person name="Brown S.J."/>
        </authorList>
    </citation>
    <scope>GENOME REANNOTATION</scope>
    <source>
        <strain evidence="1 2">Georgia GA2</strain>
    </source>
</reference>
<keyword evidence="2" id="KW-1185">Reference proteome</keyword>
<protein>
    <submittedName>
        <fullName evidence="1">Uncharacterized protein</fullName>
    </submittedName>
</protein>
<reference evidence="1 2" key="1">
    <citation type="journal article" date="2008" name="Nature">
        <title>The genome of the model beetle and pest Tribolium castaneum.</title>
        <authorList>
            <consortium name="Tribolium Genome Sequencing Consortium"/>
            <person name="Richards S."/>
            <person name="Gibbs R.A."/>
            <person name="Weinstock G.M."/>
            <person name="Brown S.J."/>
            <person name="Denell R."/>
            <person name="Beeman R.W."/>
            <person name="Gibbs R."/>
            <person name="Beeman R.W."/>
            <person name="Brown S.J."/>
            <person name="Bucher G."/>
            <person name="Friedrich M."/>
            <person name="Grimmelikhuijzen C.J."/>
            <person name="Klingler M."/>
            <person name="Lorenzen M."/>
            <person name="Richards S."/>
            <person name="Roth S."/>
            <person name="Schroder R."/>
            <person name="Tautz D."/>
            <person name="Zdobnov E.M."/>
            <person name="Muzny D."/>
            <person name="Gibbs R.A."/>
            <person name="Weinstock G.M."/>
            <person name="Attaway T."/>
            <person name="Bell S."/>
            <person name="Buhay C.J."/>
            <person name="Chandrabose M.N."/>
            <person name="Chavez D."/>
            <person name="Clerk-Blankenburg K.P."/>
            <person name="Cree A."/>
            <person name="Dao M."/>
            <person name="Davis C."/>
            <person name="Chacko J."/>
            <person name="Dinh H."/>
            <person name="Dugan-Rocha S."/>
            <person name="Fowler G."/>
            <person name="Garner T.T."/>
            <person name="Garnes J."/>
            <person name="Gnirke A."/>
            <person name="Hawes A."/>
            <person name="Hernandez J."/>
            <person name="Hines S."/>
            <person name="Holder M."/>
            <person name="Hume J."/>
            <person name="Jhangiani S.N."/>
            <person name="Joshi V."/>
            <person name="Khan Z.M."/>
            <person name="Jackson L."/>
            <person name="Kovar C."/>
            <person name="Kowis A."/>
            <person name="Lee S."/>
            <person name="Lewis L.R."/>
            <person name="Margolis J."/>
            <person name="Morgan M."/>
            <person name="Nazareth L.V."/>
            <person name="Nguyen N."/>
            <person name="Okwuonu G."/>
            <person name="Parker D."/>
            <person name="Richards S."/>
            <person name="Ruiz S.J."/>
            <person name="Santibanez J."/>
            <person name="Savard J."/>
            <person name="Scherer S.E."/>
            <person name="Schneider B."/>
            <person name="Sodergren E."/>
            <person name="Tautz D."/>
            <person name="Vattahil S."/>
            <person name="Villasana D."/>
            <person name="White C.S."/>
            <person name="Wright R."/>
            <person name="Park Y."/>
            <person name="Beeman R.W."/>
            <person name="Lord J."/>
            <person name="Oppert B."/>
            <person name="Lorenzen M."/>
            <person name="Brown S."/>
            <person name="Wang L."/>
            <person name="Savard J."/>
            <person name="Tautz D."/>
            <person name="Richards S."/>
            <person name="Weinstock G."/>
            <person name="Gibbs R.A."/>
            <person name="Liu Y."/>
            <person name="Worley K."/>
            <person name="Weinstock G."/>
            <person name="Elsik C.G."/>
            <person name="Reese J.T."/>
            <person name="Elhaik E."/>
            <person name="Landan G."/>
            <person name="Graur D."/>
            <person name="Arensburger P."/>
            <person name="Atkinson P."/>
            <person name="Beeman R.W."/>
            <person name="Beidler J."/>
            <person name="Brown S.J."/>
            <person name="Demuth J.P."/>
            <person name="Drury D.W."/>
            <person name="Du Y.Z."/>
            <person name="Fujiwara H."/>
            <person name="Lorenzen M."/>
            <person name="Maselli V."/>
            <person name="Osanai M."/>
            <person name="Park Y."/>
            <person name="Robertson H.M."/>
            <person name="Tu Z."/>
            <person name="Wang J.J."/>
            <person name="Wang S."/>
            <person name="Richards S."/>
            <person name="Song H."/>
            <person name="Zhang L."/>
            <person name="Sodergren E."/>
            <person name="Werner D."/>
            <person name="Stanke M."/>
            <person name="Morgenstern B."/>
            <person name="Solovyev V."/>
            <person name="Kosarev P."/>
            <person name="Brown G."/>
            <person name="Chen H.C."/>
            <person name="Ermolaeva O."/>
            <person name="Hlavina W."/>
            <person name="Kapustin Y."/>
            <person name="Kiryutin B."/>
            <person name="Kitts P."/>
            <person name="Maglott D."/>
            <person name="Pruitt K."/>
            <person name="Sapojnikov V."/>
            <person name="Souvorov A."/>
            <person name="Mackey A.J."/>
            <person name="Waterhouse R.M."/>
            <person name="Wyder S."/>
            <person name="Zdobnov E.M."/>
            <person name="Zdobnov E.M."/>
            <person name="Wyder S."/>
            <person name="Kriventseva E.V."/>
            <person name="Kadowaki T."/>
            <person name="Bork P."/>
            <person name="Aranda M."/>
            <person name="Bao R."/>
            <person name="Beermann A."/>
            <person name="Berns N."/>
            <person name="Bolognesi R."/>
            <person name="Bonneton F."/>
            <person name="Bopp D."/>
            <person name="Brown S.J."/>
            <person name="Bucher G."/>
            <person name="Butts T."/>
            <person name="Chaumot A."/>
            <person name="Denell R.E."/>
            <person name="Ferrier D.E."/>
            <person name="Friedrich M."/>
            <person name="Gordon C.M."/>
            <person name="Jindra M."/>
            <person name="Klingler M."/>
            <person name="Lan Q."/>
            <person name="Lattorff H.M."/>
            <person name="Laudet V."/>
            <person name="von Levetsow C."/>
            <person name="Liu Z."/>
            <person name="Lutz R."/>
            <person name="Lynch J.A."/>
            <person name="da Fonseca R.N."/>
            <person name="Posnien N."/>
            <person name="Reuter R."/>
            <person name="Roth S."/>
            <person name="Savard J."/>
            <person name="Schinko J.B."/>
            <person name="Schmitt C."/>
            <person name="Schoppmeier M."/>
            <person name="Schroder R."/>
            <person name="Shippy T.D."/>
            <person name="Simonnet F."/>
            <person name="Marques-Souza H."/>
            <person name="Tautz D."/>
            <person name="Tomoyasu Y."/>
            <person name="Trauner J."/>
            <person name="Van der Zee M."/>
            <person name="Vervoort M."/>
            <person name="Wittkopp N."/>
            <person name="Wimmer E.A."/>
            <person name="Yang X."/>
            <person name="Jones A.K."/>
            <person name="Sattelle D.B."/>
            <person name="Ebert P.R."/>
            <person name="Nelson D."/>
            <person name="Scott J.G."/>
            <person name="Beeman R.W."/>
            <person name="Muthukrishnan S."/>
            <person name="Kramer K.J."/>
            <person name="Arakane Y."/>
            <person name="Beeman R.W."/>
            <person name="Zhu Q."/>
            <person name="Hogenkamp D."/>
            <person name="Dixit R."/>
            <person name="Oppert B."/>
            <person name="Jiang H."/>
            <person name="Zou Z."/>
            <person name="Marshall J."/>
            <person name="Elpidina E."/>
            <person name="Vinokurov K."/>
            <person name="Oppert C."/>
            <person name="Zou Z."/>
            <person name="Evans J."/>
            <person name="Lu Z."/>
            <person name="Zhao P."/>
            <person name="Sumathipala N."/>
            <person name="Altincicek B."/>
            <person name="Vilcinskas A."/>
            <person name="Williams M."/>
            <person name="Hultmark D."/>
            <person name="Hetru C."/>
            <person name="Jiang H."/>
            <person name="Grimmelikhuijzen C.J."/>
            <person name="Hauser F."/>
            <person name="Cazzamali G."/>
            <person name="Williamson M."/>
            <person name="Park Y."/>
            <person name="Li B."/>
            <person name="Tanaka Y."/>
            <person name="Predel R."/>
            <person name="Neupert S."/>
            <person name="Schachtner J."/>
            <person name="Verleyen P."/>
            <person name="Raible F."/>
            <person name="Bork P."/>
            <person name="Friedrich M."/>
            <person name="Walden K.K."/>
            <person name="Robertson H.M."/>
            <person name="Angeli S."/>
            <person name="Foret S."/>
            <person name="Bucher G."/>
            <person name="Schuetz S."/>
            <person name="Maleszka R."/>
            <person name="Wimmer E.A."/>
            <person name="Beeman R.W."/>
            <person name="Lorenzen M."/>
            <person name="Tomoyasu Y."/>
            <person name="Miller S.C."/>
            <person name="Grossmann D."/>
            <person name="Bucher G."/>
        </authorList>
    </citation>
    <scope>NUCLEOTIDE SEQUENCE [LARGE SCALE GENOMIC DNA]</scope>
    <source>
        <strain evidence="1 2">Georgia GA2</strain>
    </source>
</reference>
<dbReference type="EMBL" id="KQ971362">
    <property type="protein sequence ID" value="KYB25763.1"/>
    <property type="molecule type" value="Genomic_DNA"/>
</dbReference>
<evidence type="ECO:0000313" key="1">
    <source>
        <dbReference type="EMBL" id="KYB25763.1"/>
    </source>
</evidence>
<proteinExistence type="predicted"/>
<gene>
    <name evidence="1" type="primary">AUGUSTUS-3.0.2_34152</name>
    <name evidence="1" type="ORF">TcasGA2_TC034152</name>
</gene>